<dbReference type="InterPro" id="IPR029058">
    <property type="entry name" value="AB_hydrolase_fold"/>
</dbReference>
<sequence length="242" mass="27489">MKRWMKNFFLIALALLILSFAGFYIWSQQTYKPTENLYHSTNIQKKNNVNGYLLFEPVNQKTETGIIFYPGAKVEPEAYAYLAEQLAQRGYTVAISKMPFNLAIAGINKADKVINEHRDIKKWYIGGHSLGGASASIYAYNHQDTIKGLFLLAAYPTDSSDFSGTDFPILTICAEKDGLTTLADIQEKKHLLSEDTFFYKDGNHAQFGIYGEQKGDKKADINVFIQQDLVVNEIDRWIMMNQ</sequence>
<keyword evidence="3" id="KW-1185">Reference proteome</keyword>
<dbReference type="Gene3D" id="3.40.50.1820">
    <property type="entry name" value="alpha/beta hydrolase"/>
    <property type="match status" value="1"/>
</dbReference>
<dbReference type="InterPro" id="IPR029059">
    <property type="entry name" value="AB_hydrolase_5"/>
</dbReference>
<evidence type="ECO:0000313" key="3">
    <source>
        <dbReference type="Proteomes" id="UP000441585"/>
    </source>
</evidence>
<dbReference type="Pfam" id="PF12695">
    <property type="entry name" value="Abhydrolase_5"/>
    <property type="match status" value="1"/>
</dbReference>
<evidence type="ECO:0000259" key="1">
    <source>
        <dbReference type="Pfam" id="PF12695"/>
    </source>
</evidence>
<feature type="domain" description="Alpha/beta hydrolase fold-5" evidence="1">
    <location>
        <begin position="65"/>
        <end position="223"/>
    </location>
</feature>
<dbReference type="EMBL" id="WKKF01000002">
    <property type="protein sequence ID" value="MRX54540.1"/>
    <property type="molecule type" value="Genomic_DNA"/>
</dbReference>
<proteinExistence type="predicted"/>
<gene>
    <name evidence="2" type="ORF">GJU41_11215</name>
</gene>
<accession>A0A6I2M8I9</accession>
<dbReference type="AlphaFoldDB" id="A0A6I2M8I9"/>
<dbReference type="SUPFAM" id="SSF53474">
    <property type="entry name" value="alpha/beta-Hydrolases"/>
    <property type="match status" value="1"/>
</dbReference>
<organism evidence="2 3">
    <name type="scientific">Metabacillus idriensis</name>
    <dbReference type="NCBI Taxonomy" id="324768"/>
    <lineage>
        <taxon>Bacteria</taxon>
        <taxon>Bacillati</taxon>
        <taxon>Bacillota</taxon>
        <taxon>Bacilli</taxon>
        <taxon>Bacillales</taxon>
        <taxon>Bacillaceae</taxon>
        <taxon>Metabacillus</taxon>
    </lineage>
</organism>
<reference evidence="2 3" key="1">
    <citation type="submission" date="2019-11" db="EMBL/GenBank/DDBJ databases">
        <title>Bacillus idriensis genome.</title>
        <authorList>
            <person name="Konopka E.N."/>
            <person name="Newman J.D."/>
        </authorList>
    </citation>
    <scope>NUCLEOTIDE SEQUENCE [LARGE SCALE GENOMIC DNA]</scope>
    <source>
        <strain evidence="2 3">DSM 19097</strain>
    </source>
</reference>
<dbReference type="GO" id="GO:0016787">
    <property type="term" value="F:hydrolase activity"/>
    <property type="evidence" value="ECO:0007669"/>
    <property type="project" value="UniProtKB-KW"/>
</dbReference>
<protein>
    <submittedName>
        <fullName evidence="2">Alpha/beta hydrolase</fullName>
    </submittedName>
</protein>
<dbReference type="RefSeq" id="WP_154318611.1">
    <property type="nucleotide sequence ID" value="NZ_CAJGAA010000002.1"/>
</dbReference>
<name>A0A6I2M8I9_9BACI</name>
<comment type="caution">
    <text evidence="2">The sequence shown here is derived from an EMBL/GenBank/DDBJ whole genome shotgun (WGS) entry which is preliminary data.</text>
</comment>
<keyword evidence="2" id="KW-0378">Hydrolase</keyword>
<evidence type="ECO:0000313" key="2">
    <source>
        <dbReference type="EMBL" id="MRX54540.1"/>
    </source>
</evidence>
<dbReference type="Proteomes" id="UP000441585">
    <property type="component" value="Unassembled WGS sequence"/>
</dbReference>